<accession>A0A2P5BJF9</accession>
<keyword evidence="2" id="KW-0479">Metal-binding</keyword>
<evidence type="ECO:0000313" key="7">
    <source>
        <dbReference type="EMBL" id="PON48896.1"/>
    </source>
</evidence>
<dbReference type="GO" id="GO:0016705">
    <property type="term" value="F:oxidoreductase activity, acting on paired donors, with incorporation or reduction of molecular oxygen"/>
    <property type="evidence" value="ECO:0007669"/>
    <property type="project" value="InterPro"/>
</dbReference>
<dbReference type="InterPro" id="IPR001128">
    <property type="entry name" value="Cyt_P450"/>
</dbReference>
<evidence type="ECO:0000256" key="5">
    <source>
        <dbReference type="ARBA" id="ARBA00023033"/>
    </source>
</evidence>
<feature type="transmembrane region" description="Helical" evidence="6">
    <location>
        <begin position="6"/>
        <end position="24"/>
    </location>
</feature>
<dbReference type="GO" id="GO:0005506">
    <property type="term" value="F:iron ion binding"/>
    <property type="evidence" value="ECO:0007669"/>
    <property type="project" value="InterPro"/>
</dbReference>
<sequence length="205" mass="23367">MVDFYSYLVLFFSIFLITGLLFRCREKTSPPSPFSLPVIGHLHLLKQPLCKTLGTLSLKHGPIFSLHLDCRTYRVVSSPSAVEDCFIKNDSVFANRPRSMASDHLSYNNSSFLLAPYGQLWRSLRRLTTIEVFSQKSLQKFYKTREEEVCSIVHLIMKKLSYGQPQHIDLTSLFSLLVFNIILRINIGKTFIGEEISSTVAGKNV</sequence>
<gene>
    <name evidence="7" type="ORF">PanWU01x14_234290</name>
</gene>
<dbReference type="Pfam" id="PF00067">
    <property type="entry name" value="p450"/>
    <property type="match status" value="1"/>
</dbReference>
<dbReference type="SUPFAM" id="SSF48264">
    <property type="entry name" value="Cytochrome P450"/>
    <property type="match status" value="1"/>
</dbReference>
<dbReference type="Proteomes" id="UP000237105">
    <property type="component" value="Unassembled WGS sequence"/>
</dbReference>
<dbReference type="PANTHER" id="PTHR47947:SF13">
    <property type="entry name" value="CYTOCHROME P450, FAMILY 81, SUBFAMILY K, POLYPEPTIDE 1-RELATED"/>
    <property type="match status" value="1"/>
</dbReference>
<evidence type="ECO:0000256" key="2">
    <source>
        <dbReference type="ARBA" id="ARBA00022723"/>
    </source>
</evidence>
<dbReference type="EMBL" id="JXTB01000270">
    <property type="protein sequence ID" value="PON48896.1"/>
    <property type="molecule type" value="Genomic_DNA"/>
</dbReference>
<dbReference type="STRING" id="3476.A0A2P5BJF9"/>
<protein>
    <submittedName>
        <fullName evidence="7">Cytochrome P450, E-class, group I</fullName>
    </submittedName>
</protein>
<dbReference type="InterPro" id="IPR036396">
    <property type="entry name" value="Cyt_P450_sf"/>
</dbReference>
<evidence type="ECO:0000256" key="6">
    <source>
        <dbReference type="SAM" id="Phobius"/>
    </source>
</evidence>
<keyword evidence="1" id="KW-0349">Heme</keyword>
<dbReference type="PRINTS" id="PR00463">
    <property type="entry name" value="EP450I"/>
</dbReference>
<organism evidence="7 8">
    <name type="scientific">Parasponia andersonii</name>
    <name type="common">Sponia andersonii</name>
    <dbReference type="NCBI Taxonomy" id="3476"/>
    <lineage>
        <taxon>Eukaryota</taxon>
        <taxon>Viridiplantae</taxon>
        <taxon>Streptophyta</taxon>
        <taxon>Embryophyta</taxon>
        <taxon>Tracheophyta</taxon>
        <taxon>Spermatophyta</taxon>
        <taxon>Magnoliopsida</taxon>
        <taxon>eudicotyledons</taxon>
        <taxon>Gunneridae</taxon>
        <taxon>Pentapetalae</taxon>
        <taxon>rosids</taxon>
        <taxon>fabids</taxon>
        <taxon>Rosales</taxon>
        <taxon>Cannabaceae</taxon>
        <taxon>Parasponia</taxon>
    </lineage>
</organism>
<dbReference type="PANTHER" id="PTHR47947">
    <property type="entry name" value="CYTOCHROME P450 82C3-RELATED"/>
    <property type="match status" value="1"/>
</dbReference>
<evidence type="ECO:0000256" key="4">
    <source>
        <dbReference type="ARBA" id="ARBA00023004"/>
    </source>
</evidence>
<dbReference type="OrthoDB" id="1728708at2759"/>
<keyword evidence="4" id="KW-0408">Iron</keyword>
<dbReference type="InterPro" id="IPR002401">
    <property type="entry name" value="Cyt_P450_E_grp-I"/>
</dbReference>
<keyword evidence="6" id="KW-0812">Transmembrane</keyword>
<keyword evidence="3" id="KW-0560">Oxidoreductase</keyword>
<evidence type="ECO:0000256" key="1">
    <source>
        <dbReference type="ARBA" id="ARBA00022617"/>
    </source>
</evidence>
<keyword evidence="5" id="KW-0503">Monooxygenase</keyword>
<comment type="caution">
    <text evidence="7">The sequence shown here is derived from an EMBL/GenBank/DDBJ whole genome shotgun (WGS) entry which is preliminary data.</text>
</comment>
<keyword evidence="6" id="KW-0472">Membrane</keyword>
<dbReference type="InterPro" id="IPR050651">
    <property type="entry name" value="Plant_Cytochrome_P450_Monoox"/>
</dbReference>
<dbReference type="Gene3D" id="1.10.630.10">
    <property type="entry name" value="Cytochrome P450"/>
    <property type="match status" value="1"/>
</dbReference>
<dbReference type="AlphaFoldDB" id="A0A2P5BJF9"/>
<dbReference type="GO" id="GO:0020037">
    <property type="term" value="F:heme binding"/>
    <property type="evidence" value="ECO:0007669"/>
    <property type="project" value="InterPro"/>
</dbReference>
<keyword evidence="8" id="KW-1185">Reference proteome</keyword>
<dbReference type="GO" id="GO:0004497">
    <property type="term" value="F:monooxygenase activity"/>
    <property type="evidence" value="ECO:0007669"/>
    <property type="project" value="UniProtKB-KW"/>
</dbReference>
<name>A0A2P5BJF9_PARAD</name>
<evidence type="ECO:0000256" key="3">
    <source>
        <dbReference type="ARBA" id="ARBA00023002"/>
    </source>
</evidence>
<evidence type="ECO:0000313" key="8">
    <source>
        <dbReference type="Proteomes" id="UP000237105"/>
    </source>
</evidence>
<keyword evidence="6" id="KW-1133">Transmembrane helix</keyword>
<reference evidence="8" key="1">
    <citation type="submission" date="2016-06" db="EMBL/GenBank/DDBJ databases">
        <title>Parallel loss of symbiosis genes in relatives of nitrogen-fixing non-legume Parasponia.</title>
        <authorList>
            <person name="Van Velzen R."/>
            <person name="Holmer R."/>
            <person name="Bu F."/>
            <person name="Rutten L."/>
            <person name="Van Zeijl A."/>
            <person name="Liu W."/>
            <person name="Santuari L."/>
            <person name="Cao Q."/>
            <person name="Sharma T."/>
            <person name="Shen D."/>
            <person name="Roswanjaya Y."/>
            <person name="Wardhani T."/>
            <person name="Kalhor M.S."/>
            <person name="Jansen J."/>
            <person name="Van den Hoogen J."/>
            <person name="Gungor B."/>
            <person name="Hartog M."/>
            <person name="Hontelez J."/>
            <person name="Verver J."/>
            <person name="Yang W.-C."/>
            <person name="Schijlen E."/>
            <person name="Repin R."/>
            <person name="Schilthuizen M."/>
            <person name="Schranz E."/>
            <person name="Heidstra R."/>
            <person name="Miyata K."/>
            <person name="Fedorova E."/>
            <person name="Kohlen W."/>
            <person name="Bisseling T."/>
            <person name="Smit S."/>
            <person name="Geurts R."/>
        </authorList>
    </citation>
    <scope>NUCLEOTIDE SEQUENCE [LARGE SCALE GENOMIC DNA]</scope>
    <source>
        <strain evidence="8">cv. WU1-14</strain>
    </source>
</reference>
<proteinExistence type="predicted"/>